<accession>A0ABW3WRE2</accession>
<sequence length="363" mass="42593">MTIFLVLTSELIGQNLDGIWFSAYSMEIYKRTHRTDTTFNSSFLLLDFIDSQNVIIKTYNNNIEEHQYEKLNNDLNIKIDKENITGIVTDNQIIFSSIIDSFTIKKVFLRRLQPSKLSSSQIPDSTYFNNSQWIIKSNSLSNKIYYDFLDNENVIITNDFGEIGYSNVGRFGIDSYKNHFFIGIFDALNWAENIYHFYNFNNSVFYAENFFFNEWHENKTPIYNKLKFTEQIPLNNEQLDSIKSILIGKWIAVNNPIPQPSTSKYDSLKNQRFEMSFSKENTFNIKKSGILIKDQIEDSKEVIFTGTWKLGKNGKYIKLISNIKWPDNYITIKELSENSMQIYFQVRELAGNSVKQQKIELKK</sequence>
<proteinExistence type="predicted"/>
<comment type="caution">
    <text evidence="1">The sequence shown here is derived from an EMBL/GenBank/DDBJ whole genome shotgun (WGS) entry which is preliminary data.</text>
</comment>
<dbReference type="RefSeq" id="WP_386809034.1">
    <property type="nucleotide sequence ID" value="NZ_JBHTMV010000004.1"/>
</dbReference>
<reference evidence="2" key="1">
    <citation type="journal article" date="2019" name="Int. J. Syst. Evol. Microbiol.">
        <title>The Global Catalogue of Microorganisms (GCM) 10K type strain sequencing project: providing services to taxonomists for standard genome sequencing and annotation.</title>
        <authorList>
            <consortium name="The Broad Institute Genomics Platform"/>
            <consortium name="The Broad Institute Genome Sequencing Center for Infectious Disease"/>
            <person name="Wu L."/>
            <person name="Ma J."/>
        </authorList>
    </citation>
    <scope>NUCLEOTIDE SEQUENCE [LARGE SCALE GENOMIC DNA]</scope>
    <source>
        <strain evidence="2">CCUG 62221</strain>
    </source>
</reference>
<evidence type="ECO:0000313" key="2">
    <source>
        <dbReference type="Proteomes" id="UP001597241"/>
    </source>
</evidence>
<evidence type="ECO:0008006" key="3">
    <source>
        <dbReference type="Google" id="ProtNLM"/>
    </source>
</evidence>
<evidence type="ECO:0000313" key="1">
    <source>
        <dbReference type="EMBL" id="MFD1293830.1"/>
    </source>
</evidence>
<name>A0ABW3WRE2_9FLAO</name>
<keyword evidence="2" id="KW-1185">Reference proteome</keyword>
<protein>
    <recommendedName>
        <fullName evidence="3">Lipocalin-like domain-containing protein</fullName>
    </recommendedName>
</protein>
<gene>
    <name evidence="1" type="ORF">ACFQ5N_08290</name>
</gene>
<dbReference type="Proteomes" id="UP001597241">
    <property type="component" value="Unassembled WGS sequence"/>
</dbReference>
<dbReference type="EMBL" id="JBHTMV010000004">
    <property type="protein sequence ID" value="MFD1293830.1"/>
    <property type="molecule type" value="Genomic_DNA"/>
</dbReference>
<organism evidence="1 2">
    <name type="scientific">Lutibacter holmesii</name>
    <dbReference type="NCBI Taxonomy" id="1137985"/>
    <lineage>
        <taxon>Bacteria</taxon>
        <taxon>Pseudomonadati</taxon>
        <taxon>Bacteroidota</taxon>
        <taxon>Flavobacteriia</taxon>
        <taxon>Flavobacteriales</taxon>
        <taxon>Flavobacteriaceae</taxon>
        <taxon>Lutibacter</taxon>
    </lineage>
</organism>